<dbReference type="Gene3D" id="3.40.50.2300">
    <property type="match status" value="1"/>
</dbReference>
<feature type="domain" description="HTH LytTR-type" evidence="3">
    <location>
        <begin position="139"/>
        <end position="236"/>
    </location>
</feature>
<name>A0ABV2T3K5_9BACT</name>
<dbReference type="SMART" id="SM00448">
    <property type="entry name" value="REC"/>
    <property type="match status" value="1"/>
</dbReference>
<dbReference type="InterPro" id="IPR001789">
    <property type="entry name" value="Sig_transdc_resp-reg_receiver"/>
</dbReference>
<proteinExistence type="predicted"/>
<dbReference type="GO" id="GO:0003677">
    <property type="term" value="F:DNA binding"/>
    <property type="evidence" value="ECO:0007669"/>
    <property type="project" value="UniProtKB-KW"/>
</dbReference>
<sequence>MSGLTLYRCVALDDQLFATGIIATYISKTPDLHLVKATTDVFDVLKMVDEGLVDLVFLDIQMPDLNGIQFLKLCGNKCKVILTTAYPEYALQGFDLDVVDYLLKPIAFERFQKAIDKFRLLKLATPASNIPAQPDYILLKGDAKNKFHQIRFSDILFIKGLNNYISIYTKAQQIIIYMSLKEIINLIPDDLFCRVHRSYIVSLVHIKLIDRRLLFINDHSIPISSSYKEHFFSRVK</sequence>
<comment type="caution">
    <text evidence="4">The sequence shown here is derived from an EMBL/GenBank/DDBJ whole genome shotgun (WGS) entry which is preliminary data.</text>
</comment>
<dbReference type="Gene3D" id="2.40.50.1020">
    <property type="entry name" value="LytTr DNA-binding domain"/>
    <property type="match status" value="1"/>
</dbReference>
<gene>
    <name evidence="4" type="ORF">ABR189_09525</name>
</gene>
<feature type="modified residue" description="4-aspartylphosphate" evidence="1">
    <location>
        <position position="59"/>
    </location>
</feature>
<evidence type="ECO:0000259" key="3">
    <source>
        <dbReference type="PROSITE" id="PS50930"/>
    </source>
</evidence>
<dbReference type="PANTHER" id="PTHR37299">
    <property type="entry name" value="TRANSCRIPTIONAL REGULATOR-RELATED"/>
    <property type="match status" value="1"/>
</dbReference>
<dbReference type="Pfam" id="PF04397">
    <property type="entry name" value="LytTR"/>
    <property type="match status" value="1"/>
</dbReference>
<evidence type="ECO:0000313" key="4">
    <source>
        <dbReference type="EMBL" id="MET6997608.1"/>
    </source>
</evidence>
<accession>A0ABV2T3K5</accession>
<feature type="domain" description="Response regulatory" evidence="2">
    <location>
        <begin position="8"/>
        <end position="119"/>
    </location>
</feature>
<reference evidence="4 5" key="1">
    <citation type="submission" date="2024-06" db="EMBL/GenBank/DDBJ databases">
        <title>Chitinophaga defluvii sp. nov., isolated from municipal sewage.</title>
        <authorList>
            <person name="Zhang L."/>
        </authorList>
    </citation>
    <scope>NUCLEOTIDE SEQUENCE [LARGE SCALE GENOMIC DNA]</scope>
    <source>
        <strain evidence="4 5">H8</strain>
    </source>
</reference>
<keyword evidence="5" id="KW-1185">Reference proteome</keyword>
<dbReference type="InterPro" id="IPR011006">
    <property type="entry name" value="CheY-like_superfamily"/>
</dbReference>
<evidence type="ECO:0000256" key="1">
    <source>
        <dbReference type="PROSITE-ProRule" id="PRU00169"/>
    </source>
</evidence>
<dbReference type="InterPro" id="IPR007492">
    <property type="entry name" value="LytTR_DNA-bd_dom"/>
</dbReference>
<dbReference type="InterPro" id="IPR046947">
    <property type="entry name" value="LytR-like"/>
</dbReference>
<dbReference type="SUPFAM" id="SSF52172">
    <property type="entry name" value="CheY-like"/>
    <property type="match status" value="1"/>
</dbReference>
<evidence type="ECO:0000313" key="5">
    <source>
        <dbReference type="Proteomes" id="UP001549749"/>
    </source>
</evidence>
<evidence type="ECO:0000259" key="2">
    <source>
        <dbReference type="PROSITE" id="PS50110"/>
    </source>
</evidence>
<dbReference type="PANTHER" id="PTHR37299:SF1">
    <property type="entry name" value="STAGE 0 SPORULATION PROTEIN A HOMOLOG"/>
    <property type="match status" value="1"/>
</dbReference>
<dbReference type="Pfam" id="PF00072">
    <property type="entry name" value="Response_reg"/>
    <property type="match status" value="1"/>
</dbReference>
<organism evidence="4 5">
    <name type="scientific">Chitinophaga defluvii</name>
    <dbReference type="NCBI Taxonomy" id="3163343"/>
    <lineage>
        <taxon>Bacteria</taxon>
        <taxon>Pseudomonadati</taxon>
        <taxon>Bacteroidota</taxon>
        <taxon>Chitinophagia</taxon>
        <taxon>Chitinophagales</taxon>
        <taxon>Chitinophagaceae</taxon>
        <taxon>Chitinophaga</taxon>
    </lineage>
</organism>
<dbReference type="Proteomes" id="UP001549749">
    <property type="component" value="Unassembled WGS sequence"/>
</dbReference>
<dbReference type="PROSITE" id="PS50110">
    <property type="entry name" value="RESPONSE_REGULATORY"/>
    <property type="match status" value="1"/>
</dbReference>
<protein>
    <submittedName>
        <fullName evidence="4">LytTR family DNA-binding domain-containing protein</fullName>
    </submittedName>
</protein>
<keyword evidence="1" id="KW-0597">Phosphoprotein</keyword>
<keyword evidence="4" id="KW-0238">DNA-binding</keyword>
<dbReference type="RefSeq" id="WP_354660243.1">
    <property type="nucleotide sequence ID" value="NZ_JBEXAC010000001.1"/>
</dbReference>
<dbReference type="EMBL" id="JBEXAC010000001">
    <property type="protein sequence ID" value="MET6997608.1"/>
    <property type="molecule type" value="Genomic_DNA"/>
</dbReference>
<dbReference type="SMART" id="SM00850">
    <property type="entry name" value="LytTR"/>
    <property type="match status" value="1"/>
</dbReference>
<dbReference type="PROSITE" id="PS50930">
    <property type="entry name" value="HTH_LYTTR"/>
    <property type="match status" value="1"/>
</dbReference>